<name>A0ABT1UAG3_9GAMM</name>
<feature type="transmembrane region" description="Helical" evidence="14">
    <location>
        <begin position="9"/>
        <end position="33"/>
    </location>
</feature>
<dbReference type="Pfam" id="PF00672">
    <property type="entry name" value="HAMP"/>
    <property type="match status" value="1"/>
</dbReference>
<dbReference type="Gene3D" id="6.10.340.10">
    <property type="match status" value="1"/>
</dbReference>
<feature type="domain" description="Histidine kinase" evidence="15">
    <location>
        <begin position="305"/>
        <end position="521"/>
    </location>
</feature>
<evidence type="ECO:0000313" key="18">
    <source>
        <dbReference type="Proteomes" id="UP001524586"/>
    </source>
</evidence>
<sequence>MPIKPRRTIFLRVFLFFAFFVLAITVFFAFMVIPMQKTALQKIMYAQAETVSKSIVQATSDAIISKDFGFIVEHNVEVLKNNASIHYIIISPKQGDKIFVNQRSWHMLNRLDDKIAALESDYISFNVTDFDNIKNVYHFVYPIGFSGIEWGWLHIGFSTSEYDAYIHDMYYRIIYIISASLVLIIIAGYFFARWISTPVSAISQLATQVAAGDLTVRSAIKRNDEIGALSDSFNKMIDSLMLSNQYLEHYNQELESKVSKRTQELADLNVDLDKKIKEEVAKSKRQEALLIHQSRSAAMGEMIGAIAHQWRQPLNALGLVLQNLQLRYKLGKLDDDFMRSSMEKSDRLVHKMSTTIDDFRNFFKPNKQVEPFNVKQMIQSTCELLEAQLKNHNIQLNIQCVDDLVINGLEGEFSQVILNLINNAKDVLVENKPLQPVIDISAYKKNNEVTVVIVKDNAGGIPESVFDKIYDPYFTTKDQGKGTGIGLYMSKIIIENNMEGSLHAFNDGEGANFVIELKSRPIVKTRPIL</sequence>
<evidence type="ECO:0000256" key="5">
    <source>
        <dbReference type="ARBA" id="ARBA00022553"/>
    </source>
</evidence>
<dbReference type="Proteomes" id="UP001524586">
    <property type="component" value="Unassembled WGS sequence"/>
</dbReference>
<dbReference type="Gene3D" id="3.30.565.10">
    <property type="entry name" value="Histidine kinase-like ATPase, C-terminal domain"/>
    <property type="match status" value="1"/>
</dbReference>
<evidence type="ECO:0000256" key="6">
    <source>
        <dbReference type="ARBA" id="ARBA00022679"/>
    </source>
</evidence>
<feature type="transmembrane region" description="Helical" evidence="14">
    <location>
        <begin position="169"/>
        <end position="192"/>
    </location>
</feature>
<keyword evidence="8" id="KW-0547">Nucleotide-binding</keyword>
<dbReference type="EMBL" id="JANIBK010000191">
    <property type="protein sequence ID" value="MCQ8130631.1"/>
    <property type="molecule type" value="Genomic_DNA"/>
</dbReference>
<dbReference type="Gene3D" id="1.10.287.130">
    <property type="match status" value="1"/>
</dbReference>
<keyword evidence="9" id="KW-0418">Kinase</keyword>
<organism evidence="17 18">
    <name type="scientific">Methylomonas rivi</name>
    <dbReference type="NCBI Taxonomy" id="2952226"/>
    <lineage>
        <taxon>Bacteria</taxon>
        <taxon>Pseudomonadati</taxon>
        <taxon>Pseudomonadota</taxon>
        <taxon>Gammaproteobacteria</taxon>
        <taxon>Methylococcales</taxon>
        <taxon>Methylococcaceae</taxon>
        <taxon>Methylomonas</taxon>
    </lineage>
</organism>
<dbReference type="PANTHER" id="PTHR45528:SF1">
    <property type="entry name" value="SENSOR HISTIDINE KINASE CPXA"/>
    <property type="match status" value="1"/>
</dbReference>
<keyword evidence="7 14" id="KW-0812">Transmembrane</keyword>
<keyword evidence="12" id="KW-0902">Two-component regulatory system</keyword>
<evidence type="ECO:0000256" key="4">
    <source>
        <dbReference type="ARBA" id="ARBA00022475"/>
    </source>
</evidence>
<keyword evidence="11 14" id="KW-1133">Transmembrane helix</keyword>
<evidence type="ECO:0000256" key="11">
    <source>
        <dbReference type="ARBA" id="ARBA00022989"/>
    </source>
</evidence>
<keyword evidence="18" id="KW-1185">Reference proteome</keyword>
<dbReference type="Pfam" id="PF02518">
    <property type="entry name" value="HATPase_c"/>
    <property type="match status" value="1"/>
</dbReference>
<dbReference type="SUPFAM" id="SSF55874">
    <property type="entry name" value="ATPase domain of HSP90 chaperone/DNA topoisomerase II/histidine kinase"/>
    <property type="match status" value="1"/>
</dbReference>
<dbReference type="SUPFAM" id="SSF47384">
    <property type="entry name" value="Homodimeric domain of signal transducing histidine kinase"/>
    <property type="match status" value="1"/>
</dbReference>
<keyword evidence="13 14" id="KW-0472">Membrane</keyword>
<reference evidence="17 18" key="1">
    <citation type="submission" date="2022-07" db="EMBL/GenBank/DDBJ databases">
        <title>Methylomonas rivi sp. nov., Methylomonas rosea sp. nov., Methylomonas aureus sp. nov. and Methylomonas subterranea sp. nov., four novel methanotrophs isolated from a freshwater creek and the deep terrestrial subsurface.</title>
        <authorList>
            <person name="Abin C."/>
            <person name="Sankaranarayanan K."/>
            <person name="Garner C."/>
            <person name="Sindelar R."/>
            <person name="Kotary K."/>
            <person name="Garner R."/>
            <person name="Barclay S."/>
            <person name="Lawson P."/>
            <person name="Krumholz L."/>
        </authorList>
    </citation>
    <scope>NUCLEOTIDE SEQUENCE [LARGE SCALE GENOMIC DNA]</scope>
    <source>
        <strain evidence="17 18">WSC-6</strain>
    </source>
</reference>
<dbReference type="PRINTS" id="PR00344">
    <property type="entry name" value="BCTRLSENSOR"/>
</dbReference>
<evidence type="ECO:0000256" key="12">
    <source>
        <dbReference type="ARBA" id="ARBA00023012"/>
    </source>
</evidence>
<dbReference type="InterPro" id="IPR004358">
    <property type="entry name" value="Sig_transdc_His_kin-like_C"/>
</dbReference>
<feature type="transmembrane region" description="Helical" evidence="14">
    <location>
        <begin position="139"/>
        <end position="157"/>
    </location>
</feature>
<gene>
    <name evidence="17" type="ORF">NP596_19400</name>
</gene>
<dbReference type="SUPFAM" id="SSF158472">
    <property type="entry name" value="HAMP domain-like"/>
    <property type="match status" value="1"/>
</dbReference>
<dbReference type="CDD" id="cd06225">
    <property type="entry name" value="HAMP"/>
    <property type="match status" value="1"/>
</dbReference>
<comment type="subcellular location">
    <subcellularLocation>
        <location evidence="2">Cell membrane</location>
        <topology evidence="2">Multi-pass membrane protein</topology>
    </subcellularLocation>
</comment>
<dbReference type="InterPro" id="IPR003660">
    <property type="entry name" value="HAMP_dom"/>
</dbReference>
<evidence type="ECO:0000256" key="1">
    <source>
        <dbReference type="ARBA" id="ARBA00000085"/>
    </source>
</evidence>
<evidence type="ECO:0000256" key="13">
    <source>
        <dbReference type="ARBA" id="ARBA00023136"/>
    </source>
</evidence>
<protein>
    <recommendedName>
        <fullName evidence="3">histidine kinase</fullName>
        <ecNumber evidence="3">2.7.13.3</ecNumber>
    </recommendedName>
</protein>
<keyword evidence="10" id="KW-0067">ATP-binding</keyword>
<comment type="catalytic activity">
    <reaction evidence="1">
        <text>ATP + protein L-histidine = ADP + protein N-phospho-L-histidine.</text>
        <dbReference type="EC" id="2.7.13.3"/>
    </reaction>
</comment>
<evidence type="ECO:0000259" key="15">
    <source>
        <dbReference type="PROSITE" id="PS50109"/>
    </source>
</evidence>
<dbReference type="InterPro" id="IPR036097">
    <property type="entry name" value="HisK_dim/P_sf"/>
</dbReference>
<accession>A0ABT1UAG3</accession>
<comment type="caution">
    <text evidence="17">The sequence shown here is derived from an EMBL/GenBank/DDBJ whole genome shotgun (WGS) entry which is preliminary data.</text>
</comment>
<evidence type="ECO:0000256" key="3">
    <source>
        <dbReference type="ARBA" id="ARBA00012438"/>
    </source>
</evidence>
<dbReference type="EC" id="2.7.13.3" evidence="3"/>
<evidence type="ECO:0000256" key="7">
    <source>
        <dbReference type="ARBA" id="ARBA00022692"/>
    </source>
</evidence>
<evidence type="ECO:0000313" key="17">
    <source>
        <dbReference type="EMBL" id="MCQ8130631.1"/>
    </source>
</evidence>
<dbReference type="RefSeq" id="WP_256617051.1">
    <property type="nucleotide sequence ID" value="NZ_JANIBK010000191.1"/>
</dbReference>
<dbReference type="InterPro" id="IPR003594">
    <property type="entry name" value="HATPase_dom"/>
</dbReference>
<dbReference type="InterPro" id="IPR005467">
    <property type="entry name" value="His_kinase_dom"/>
</dbReference>
<dbReference type="InterPro" id="IPR003661">
    <property type="entry name" value="HisK_dim/P_dom"/>
</dbReference>
<evidence type="ECO:0000256" key="8">
    <source>
        <dbReference type="ARBA" id="ARBA00022741"/>
    </source>
</evidence>
<evidence type="ECO:0000259" key="16">
    <source>
        <dbReference type="PROSITE" id="PS50885"/>
    </source>
</evidence>
<dbReference type="SMART" id="SM00304">
    <property type="entry name" value="HAMP"/>
    <property type="match status" value="1"/>
</dbReference>
<dbReference type="InterPro" id="IPR036890">
    <property type="entry name" value="HATPase_C_sf"/>
</dbReference>
<proteinExistence type="predicted"/>
<keyword evidence="6" id="KW-0808">Transferase</keyword>
<dbReference type="PROSITE" id="PS50109">
    <property type="entry name" value="HIS_KIN"/>
    <property type="match status" value="1"/>
</dbReference>
<dbReference type="SMART" id="SM00387">
    <property type="entry name" value="HATPase_c"/>
    <property type="match status" value="1"/>
</dbReference>
<dbReference type="InterPro" id="IPR050398">
    <property type="entry name" value="HssS/ArlS-like"/>
</dbReference>
<keyword evidence="5" id="KW-0597">Phosphoprotein</keyword>
<dbReference type="SMART" id="SM00388">
    <property type="entry name" value="HisKA"/>
    <property type="match status" value="1"/>
</dbReference>
<dbReference type="CDD" id="cd00082">
    <property type="entry name" value="HisKA"/>
    <property type="match status" value="1"/>
</dbReference>
<dbReference type="PROSITE" id="PS50885">
    <property type="entry name" value="HAMP"/>
    <property type="match status" value="1"/>
</dbReference>
<feature type="domain" description="HAMP" evidence="16">
    <location>
        <begin position="193"/>
        <end position="245"/>
    </location>
</feature>
<evidence type="ECO:0000256" key="9">
    <source>
        <dbReference type="ARBA" id="ARBA00022777"/>
    </source>
</evidence>
<keyword evidence="4" id="KW-1003">Cell membrane</keyword>
<evidence type="ECO:0000256" key="2">
    <source>
        <dbReference type="ARBA" id="ARBA00004651"/>
    </source>
</evidence>
<evidence type="ECO:0000256" key="14">
    <source>
        <dbReference type="SAM" id="Phobius"/>
    </source>
</evidence>
<dbReference type="PANTHER" id="PTHR45528">
    <property type="entry name" value="SENSOR HISTIDINE KINASE CPXA"/>
    <property type="match status" value="1"/>
</dbReference>
<evidence type="ECO:0000256" key="10">
    <source>
        <dbReference type="ARBA" id="ARBA00022840"/>
    </source>
</evidence>